<dbReference type="RefSeq" id="WP_105052144.1">
    <property type="nucleotide sequence ID" value="NZ_BMYG01000002.1"/>
</dbReference>
<protein>
    <recommendedName>
        <fullName evidence="3">Fis family transcriptional regulator</fullName>
    </recommendedName>
</protein>
<reference evidence="1 2" key="1">
    <citation type="submission" date="2016-12" db="EMBL/GenBank/DDBJ databases">
        <title>Diversity of luminous bacteria.</title>
        <authorList>
            <person name="Yoshizawa S."/>
            <person name="Kogure K."/>
        </authorList>
    </citation>
    <scope>NUCLEOTIDE SEQUENCE [LARGE SCALE GENOMIC DNA]</scope>
    <source>
        <strain evidence="1 2">SA4-48</strain>
    </source>
</reference>
<evidence type="ECO:0000313" key="2">
    <source>
        <dbReference type="Proteomes" id="UP000239007"/>
    </source>
</evidence>
<keyword evidence="2" id="KW-1185">Reference proteome</keyword>
<comment type="caution">
    <text evidence="1">The sequence shown here is derived from an EMBL/GenBank/DDBJ whole genome shotgun (WGS) entry which is preliminary data.</text>
</comment>
<gene>
    <name evidence="1" type="ORF">BTO11_08230</name>
</gene>
<dbReference type="OrthoDB" id="6996126at2"/>
<organism evidence="1 2">
    <name type="scientific">Psychrosphaera saromensis</name>
    <dbReference type="NCBI Taxonomy" id="716813"/>
    <lineage>
        <taxon>Bacteria</taxon>
        <taxon>Pseudomonadati</taxon>
        <taxon>Pseudomonadota</taxon>
        <taxon>Gammaproteobacteria</taxon>
        <taxon>Alteromonadales</taxon>
        <taxon>Pseudoalteromonadaceae</taxon>
        <taxon>Psychrosphaera</taxon>
    </lineage>
</organism>
<evidence type="ECO:0008006" key="3">
    <source>
        <dbReference type="Google" id="ProtNLM"/>
    </source>
</evidence>
<dbReference type="Proteomes" id="UP000239007">
    <property type="component" value="Unassembled WGS sequence"/>
</dbReference>
<proteinExistence type="predicted"/>
<accession>A0A2S7UUI7</accession>
<dbReference type="AlphaFoldDB" id="A0A2S7UUI7"/>
<evidence type="ECO:0000313" key="1">
    <source>
        <dbReference type="EMBL" id="PQJ53654.1"/>
    </source>
</evidence>
<name>A0A2S7UUI7_9GAMM</name>
<dbReference type="EMBL" id="MSCH01000003">
    <property type="protein sequence ID" value="PQJ53654.1"/>
    <property type="molecule type" value="Genomic_DNA"/>
</dbReference>
<sequence length="121" mass="14169">MRKTDKKIDNQIRQILTELCEDYFESVSGFKWLTHLVDYSNFPSSLKVICIFEQQSDIDQFLSFPTTANINQIQLLSVLNKKLTDVAIKIKKLDKLMQFDNEMSCLTEHNGNWANRLKTSY</sequence>